<evidence type="ECO:0000313" key="2">
    <source>
        <dbReference type="Proteomes" id="UP000243799"/>
    </source>
</evidence>
<name>A0A1I1AHZ0_9PSEU</name>
<gene>
    <name evidence="1" type="ORF">SAMN05216266_109121</name>
</gene>
<protein>
    <submittedName>
        <fullName evidence="1">Uncharacterized protein</fullName>
    </submittedName>
</protein>
<reference evidence="2" key="1">
    <citation type="submission" date="2016-10" db="EMBL/GenBank/DDBJ databases">
        <authorList>
            <person name="Varghese N."/>
            <person name="Submissions S."/>
        </authorList>
    </citation>
    <scope>NUCLEOTIDE SEQUENCE [LARGE SCALE GENOMIC DNA]</scope>
    <source>
        <strain evidence="2">CGMCC 4.3568</strain>
    </source>
</reference>
<keyword evidence="2" id="KW-1185">Reference proteome</keyword>
<accession>A0A1I1AHZ0</accession>
<dbReference type="EMBL" id="FOKG01000009">
    <property type="protein sequence ID" value="SFB36966.1"/>
    <property type="molecule type" value="Genomic_DNA"/>
</dbReference>
<organism evidence="1 2">
    <name type="scientific">Amycolatopsis marina</name>
    <dbReference type="NCBI Taxonomy" id="490629"/>
    <lineage>
        <taxon>Bacteria</taxon>
        <taxon>Bacillati</taxon>
        <taxon>Actinomycetota</taxon>
        <taxon>Actinomycetes</taxon>
        <taxon>Pseudonocardiales</taxon>
        <taxon>Pseudonocardiaceae</taxon>
        <taxon>Amycolatopsis</taxon>
    </lineage>
</organism>
<sequence>MVRLQVPPSKIIPAANYYQVWSTVDFSATCRLEVTVCRHLLSVELVFE</sequence>
<proteinExistence type="predicted"/>
<dbReference type="Proteomes" id="UP000243799">
    <property type="component" value="Unassembled WGS sequence"/>
</dbReference>
<dbReference type="AlphaFoldDB" id="A0A1I1AHZ0"/>
<dbReference type="STRING" id="490629.SAMN05216266_109121"/>
<evidence type="ECO:0000313" key="1">
    <source>
        <dbReference type="EMBL" id="SFB36966.1"/>
    </source>
</evidence>